<sequence length="171" mass="19199">MIIIIWRKRKRQSGGQSRVDQTSRGGGQKGRTGKDNGTWRIKGQGKDKGKEGEHRTGRTGTGRTKGQRSRTGRAKGKGREETDRTGVDRSVFDNDIGQDDDRCVFDSDDDRCVFDSDRCDDDRCDDVAEDEDRCDEDRCDKAGQVYLARAIDDGGGRRGQKYCVREPCVKT</sequence>
<feature type="compositionally biased region" description="Polar residues" evidence="1">
    <location>
        <begin position="13"/>
        <end position="23"/>
    </location>
</feature>
<feature type="compositionally biased region" description="Basic residues" evidence="1">
    <location>
        <begin position="1"/>
        <end position="12"/>
    </location>
</feature>
<reference evidence="2" key="1">
    <citation type="journal article" date="2021" name="Sci. Adv.">
        <title>The American lobster genome reveals insights on longevity, neural, and immune adaptations.</title>
        <authorList>
            <person name="Polinski J.M."/>
            <person name="Zimin A.V."/>
            <person name="Clark K.F."/>
            <person name="Kohn A.B."/>
            <person name="Sadowski N."/>
            <person name="Timp W."/>
            <person name="Ptitsyn A."/>
            <person name="Khanna P."/>
            <person name="Romanova D.Y."/>
            <person name="Williams P."/>
            <person name="Greenwood S.J."/>
            <person name="Moroz L.L."/>
            <person name="Walt D.R."/>
            <person name="Bodnar A.G."/>
        </authorList>
    </citation>
    <scope>NUCLEOTIDE SEQUENCE</scope>
    <source>
        <strain evidence="2">GMGI-L3</strain>
    </source>
</reference>
<feature type="compositionally biased region" description="Basic residues" evidence="1">
    <location>
        <begin position="65"/>
        <end position="76"/>
    </location>
</feature>
<accession>A0A8J5JTG2</accession>
<evidence type="ECO:0000256" key="1">
    <source>
        <dbReference type="SAM" id="MobiDB-lite"/>
    </source>
</evidence>
<name>A0A8J5JTG2_HOMAM</name>
<organism evidence="2 3">
    <name type="scientific">Homarus americanus</name>
    <name type="common">American lobster</name>
    <dbReference type="NCBI Taxonomy" id="6706"/>
    <lineage>
        <taxon>Eukaryota</taxon>
        <taxon>Metazoa</taxon>
        <taxon>Ecdysozoa</taxon>
        <taxon>Arthropoda</taxon>
        <taxon>Crustacea</taxon>
        <taxon>Multicrustacea</taxon>
        <taxon>Malacostraca</taxon>
        <taxon>Eumalacostraca</taxon>
        <taxon>Eucarida</taxon>
        <taxon>Decapoda</taxon>
        <taxon>Pleocyemata</taxon>
        <taxon>Astacidea</taxon>
        <taxon>Nephropoidea</taxon>
        <taxon>Nephropidae</taxon>
        <taxon>Homarus</taxon>
    </lineage>
</organism>
<keyword evidence="3" id="KW-1185">Reference proteome</keyword>
<comment type="caution">
    <text evidence="2">The sequence shown here is derived from an EMBL/GenBank/DDBJ whole genome shotgun (WGS) entry which is preliminary data.</text>
</comment>
<proteinExistence type="predicted"/>
<gene>
    <name evidence="2" type="ORF">Hamer_G014481</name>
</gene>
<dbReference type="Proteomes" id="UP000747542">
    <property type="component" value="Unassembled WGS sequence"/>
</dbReference>
<feature type="compositionally biased region" description="Basic and acidic residues" evidence="1">
    <location>
        <begin position="77"/>
        <end position="92"/>
    </location>
</feature>
<feature type="region of interest" description="Disordered" evidence="1">
    <location>
        <begin position="1"/>
        <end position="98"/>
    </location>
</feature>
<dbReference type="EMBL" id="JAHLQT010026055">
    <property type="protein sequence ID" value="KAG7164012.1"/>
    <property type="molecule type" value="Genomic_DNA"/>
</dbReference>
<feature type="compositionally biased region" description="Basic and acidic residues" evidence="1">
    <location>
        <begin position="44"/>
        <end position="56"/>
    </location>
</feature>
<dbReference type="AlphaFoldDB" id="A0A8J5JTG2"/>
<evidence type="ECO:0000313" key="3">
    <source>
        <dbReference type="Proteomes" id="UP000747542"/>
    </source>
</evidence>
<evidence type="ECO:0000313" key="2">
    <source>
        <dbReference type="EMBL" id="KAG7164012.1"/>
    </source>
</evidence>
<protein>
    <submittedName>
        <fullName evidence="2">Uncharacterized protein</fullName>
    </submittedName>
</protein>